<dbReference type="InterPro" id="IPR014729">
    <property type="entry name" value="Rossmann-like_a/b/a_fold"/>
</dbReference>
<dbReference type="InterPro" id="IPR051182">
    <property type="entry name" value="Euk_NMN_adenylyltrnsfrase"/>
</dbReference>
<dbReference type="RefSeq" id="WP_053982849.1">
    <property type="nucleotide sequence ID" value="NZ_JAQIFT010000061.1"/>
</dbReference>
<sequence>MKQVIVAFGGSFNPPTNSHFSLAEQIYCNFEEVDCIMFVPVSDLYPKKDLLSAHYRVEMLNLVCKRNSHFKVSTIEIDSPVLLNSIETLRGLQEAYEDHEIWLTLGTDNLKVLTSWPGYQEILERFKCLVLERDQDDFNTIVMQDEILKKHKDRLIKVKDSIHSDSSATLLRNKLREGKSIRYMLPDEIYFYIKEKGLYTVVETSHNKIG</sequence>
<evidence type="ECO:0000256" key="10">
    <source>
        <dbReference type="HAMAP-Rule" id="MF_00244"/>
    </source>
</evidence>
<evidence type="ECO:0000256" key="3">
    <source>
        <dbReference type="ARBA" id="ARBA00022642"/>
    </source>
</evidence>
<dbReference type="GO" id="GO:0000309">
    <property type="term" value="F:nicotinamide-nucleotide adenylyltransferase activity"/>
    <property type="evidence" value="ECO:0007669"/>
    <property type="project" value="TreeGrafter"/>
</dbReference>
<gene>
    <name evidence="10 12" type="primary">nadD</name>
    <name evidence="12" type="ORF">PBV87_17795</name>
</gene>
<dbReference type="InterPro" id="IPR004821">
    <property type="entry name" value="Cyt_trans-like"/>
</dbReference>
<evidence type="ECO:0000256" key="4">
    <source>
        <dbReference type="ARBA" id="ARBA00022679"/>
    </source>
</evidence>
<evidence type="ECO:0000256" key="8">
    <source>
        <dbReference type="ARBA" id="ARBA00023027"/>
    </source>
</evidence>
<evidence type="ECO:0000256" key="7">
    <source>
        <dbReference type="ARBA" id="ARBA00022840"/>
    </source>
</evidence>
<dbReference type="Pfam" id="PF01467">
    <property type="entry name" value="CTP_transf_like"/>
    <property type="match status" value="1"/>
</dbReference>
<keyword evidence="6 10" id="KW-0547">Nucleotide-binding</keyword>
<evidence type="ECO:0000256" key="9">
    <source>
        <dbReference type="ARBA" id="ARBA00048721"/>
    </source>
</evidence>
<evidence type="ECO:0000313" key="13">
    <source>
        <dbReference type="Proteomes" id="UP001169242"/>
    </source>
</evidence>
<keyword evidence="3 10" id="KW-0662">Pyridine nucleotide biosynthesis</keyword>
<evidence type="ECO:0000313" key="12">
    <source>
        <dbReference type="EMBL" id="MDA3733336.1"/>
    </source>
</evidence>
<comment type="catalytic activity">
    <reaction evidence="9 10">
        <text>nicotinate beta-D-ribonucleotide + ATP + H(+) = deamido-NAD(+) + diphosphate</text>
        <dbReference type="Rhea" id="RHEA:22860"/>
        <dbReference type="ChEBI" id="CHEBI:15378"/>
        <dbReference type="ChEBI" id="CHEBI:30616"/>
        <dbReference type="ChEBI" id="CHEBI:33019"/>
        <dbReference type="ChEBI" id="CHEBI:57502"/>
        <dbReference type="ChEBI" id="CHEBI:58437"/>
        <dbReference type="EC" id="2.7.7.18"/>
    </reaction>
</comment>
<dbReference type="Proteomes" id="UP001169242">
    <property type="component" value="Unassembled WGS sequence"/>
</dbReference>
<keyword evidence="8 10" id="KW-0520">NAD</keyword>
<dbReference type="GO" id="GO:0004515">
    <property type="term" value="F:nicotinate-nucleotide adenylyltransferase activity"/>
    <property type="evidence" value="ECO:0007669"/>
    <property type="project" value="UniProtKB-UniRule"/>
</dbReference>
<organism evidence="12 13">
    <name type="scientific">Holtiella tumoricola</name>
    <dbReference type="NCBI Taxonomy" id="3018743"/>
    <lineage>
        <taxon>Bacteria</taxon>
        <taxon>Bacillati</taxon>
        <taxon>Bacillota</taxon>
        <taxon>Clostridia</taxon>
        <taxon>Lachnospirales</taxon>
        <taxon>Cellulosilyticaceae</taxon>
        <taxon>Holtiella</taxon>
    </lineage>
</organism>
<evidence type="ECO:0000256" key="1">
    <source>
        <dbReference type="ARBA" id="ARBA00002324"/>
    </source>
</evidence>
<accession>A0AA42J2P8</accession>
<reference evidence="12" key="1">
    <citation type="journal article" date="2023" name="Int. J. Syst. Evol. Microbiol.">
        <title>&lt;i&gt;Holtiella tumoricola&lt;/i&gt; gen. nov. sp. nov., isolated from a human clinical sample.</title>
        <authorList>
            <person name="Allen-Vercoe E."/>
            <person name="Daigneault M.C."/>
            <person name="Vancuren S.J."/>
            <person name="Cochrane K."/>
            <person name="O'Neal L.L."/>
            <person name="Sankaranarayanan K."/>
            <person name="Lawson P.A."/>
        </authorList>
    </citation>
    <scope>NUCLEOTIDE SEQUENCE</scope>
    <source>
        <strain evidence="12">CC70A</strain>
    </source>
</reference>
<dbReference type="Gene3D" id="3.40.50.620">
    <property type="entry name" value="HUPs"/>
    <property type="match status" value="1"/>
</dbReference>
<evidence type="ECO:0000256" key="2">
    <source>
        <dbReference type="ARBA" id="ARBA00005019"/>
    </source>
</evidence>
<dbReference type="NCBIfam" id="TIGR00482">
    <property type="entry name" value="nicotinate (nicotinamide) nucleotide adenylyltransferase"/>
    <property type="match status" value="1"/>
</dbReference>
<comment type="similarity">
    <text evidence="10">Belongs to the NadD family.</text>
</comment>
<dbReference type="CDD" id="cd02165">
    <property type="entry name" value="NMNAT"/>
    <property type="match status" value="1"/>
</dbReference>
<protein>
    <recommendedName>
        <fullName evidence="10">Probable nicotinate-nucleotide adenylyltransferase</fullName>
        <ecNumber evidence="10">2.7.7.18</ecNumber>
    </recommendedName>
    <alternativeName>
        <fullName evidence="10">Deamido-NAD(+) diphosphorylase</fullName>
    </alternativeName>
    <alternativeName>
        <fullName evidence="10">Deamido-NAD(+) pyrophosphorylase</fullName>
    </alternativeName>
    <alternativeName>
        <fullName evidence="10">Nicotinate mononucleotide adenylyltransferase</fullName>
        <shortName evidence="10">NaMN adenylyltransferase</shortName>
    </alternativeName>
</protein>
<feature type="domain" description="Cytidyltransferase-like" evidence="11">
    <location>
        <begin position="8"/>
        <end position="155"/>
    </location>
</feature>
<keyword evidence="5 10" id="KW-0548">Nucleotidyltransferase</keyword>
<dbReference type="HAMAP" id="MF_00244">
    <property type="entry name" value="NaMN_adenylyltr"/>
    <property type="match status" value="1"/>
</dbReference>
<dbReference type="GO" id="GO:0009435">
    <property type="term" value="P:NAD+ biosynthetic process"/>
    <property type="evidence" value="ECO:0007669"/>
    <property type="project" value="UniProtKB-UniRule"/>
</dbReference>
<dbReference type="PANTHER" id="PTHR12039">
    <property type="entry name" value="NICOTINAMIDE MONONUCLEOTIDE ADENYLYLTRANSFERASE"/>
    <property type="match status" value="1"/>
</dbReference>
<dbReference type="PANTHER" id="PTHR12039:SF0">
    <property type="entry name" value="NICOTINAMIDE-NUCLEOTIDE ADENYLYLTRANSFERASE"/>
    <property type="match status" value="1"/>
</dbReference>
<dbReference type="EMBL" id="JAQIFT010000061">
    <property type="protein sequence ID" value="MDA3733336.1"/>
    <property type="molecule type" value="Genomic_DNA"/>
</dbReference>
<evidence type="ECO:0000256" key="6">
    <source>
        <dbReference type="ARBA" id="ARBA00022741"/>
    </source>
</evidence>
<evidence type="ECO:0000259" key="11">
    <source>
        <dbReference type="Pfam" id="PF01467"/>
    </source>
</evidence>
<keyword evidence="13" id="KW-1185">Reference proteome</keyword>
<dbReference type="AlphaFoldDB" id="A0AA42J2P8"/>
<dbReference type="EC" id="2.7.7.18" evidence="10"/>
<comment type="pathway">
    <text evidence="2 10">Cofactor biosynthesis; NAD(+) biosynthesis; deamido-NAD(+) from nicotinate D-ribonucleotide: step 1/1.</text>
</comment>
<dbReference type="GO" id="GO:0005524">
    <property type="term" value="F:ATP binding"/>
    <property type="evidence" value="ECO:0007669"/>
    <property type="project" value="UniProtKB-KW"/>
</dbReference>
<dbReference type="InterPro" id="IPR005248">
    <property type="entry name" value="NadD/NMNAT"/>
</dbReference>
<comment type="caution">
    <text evidence="12">The sequence shown here is derived from an EMBL/GenBank/DDBJ whole genome shotgun (WGS) entry which is preliminary data.</text>
</comment>
<name>A0AA42J2P8_9FIRM</name>
<proteinExistence type="inferred from homology"/>
<comment type="function">
    <text evidence="1 10">Catalyzes the reversible adenylation of nicotinate mononucleotide (NaMN) to nicotinic acid adenine dinucleotide (NaAD).</text>
</comment>
<evidence type="ECO:0000256" key="5">
    <source>
        <dbReference type="ARBA" id="ARBA00022695"/>
    </source>
</evidence>
<keyword evidence="4 10" id="KW-0808">Transferase</keyword>
<keyword evidence="7 10" id="KW-0067">ATP-binding</keyword>
<dbReference type="SUPFAM" id="SSF52374">
    <property type="entry name" value="Nucleotidylyl transferase"/>
    <property type="match status" value="1"/>
</dbReference>